<dbReference type="GO" id="GO:0005634">
    <property type="term" value="C:nucleus"/>
    <property type="evidence" value="ECO:0007669"/>
    <property type="project" value="TreeGrafter"/>
</dbReference>
<dbReference type="Pfam" id="PF00013">
    <property type="entry name" value="KH_1"/>
    <property type="match status" value="1"/>
</dbReference>
<dbReference type="EMBL" id="CAMAPF010000927">
    <property type="protein sequence ID" value="CAH9122799.1"/>
    <property type="molecule type" value="Genomic_DNA"/>
</dbReference>
<dbReference type="Pfam" id="PF10469">
    <property type="entry name" value="AKAP7_NLS"/>
    <property type="match status" value="1"/>
</dbReference>
<dbReference type="GO" id="GO:0006355">
    <property type="term" value="P:regulation of DNA-templated transcription"/>
    <property type="evidence" value="ECO:0007669"/>
    <property type="project" value="TreeGrafter"/>
</dbReference>
<evidence type="ECO:0000256" key="1">
    <source>
        <dbReference type="PROSITE-ProRule" id="PRU00117"/>
    </source>
</evidence>
<feature type="compositionally biased region" description="Polar residues" evidence="2">
    <location>
        <begin position="88"/>
        <end position="109"/>
    </location>
</feature>
<dbReference type="InterPro" id="IPR009097">
    <property type="entry name" value="Cyclic_Pdiesterase"/>
</dbReference>
<proteinExistence type="predicted"/>
<gene>
    <name evidence="4" type="ORF">CEPIT_LOCUS24735</name>
</gene>
<dbReference type="SMART" id="SM00322">
    <property type="entry name" value="KH"/>
    <property type="match status" value="1"/>
</dbReference>
<dbReference type="PANTHER" id="PTHR13360:SF1">
    <property type="entry name" value="ACTIVATING SIGNAL COINTEGRATOR 1 COMPLEX SUBUNIT 1"/>
    <property type="match status" value="1"/>
</dbReference>
<dbReference type="InterPro" id="IPR019510">
    <property type="entry name" value="AKAP7-like_phosphoesterase"/>
</dbReference>
<feature type="domain" description="K Homology" evidence="3">
    <location>
        <begin position="123"/>
        <end position="191"/>
    </location>
</feature>
<dbReference type="PANTHER" id="PTHR13360">
    <property type="entry name" value="ACTIVATING SIGNAL COINTEGRATOR 1 COMPLEX SUBUNIT 1"/>
    <property type="match status" value="1"/>
</dbReference>
<dbReference type="InterPro" id="IPR004087">
    <property type="entry name" value="KH_dom"/>
</dbReference>
<name>A0AAV0EFK2_9ASTE</name>
<dbReference type="PROSITE" id="PS50084">
    <property type="entry name" value="KH_TYPE_1"/>
    <property type="match status" value="1"/>
</dbReference>
<reference evidence="4" key="1">
    <citation type="submission" date="2022-07" db="EMBL/GenBank/DDBJ databases">
        <authorList>
            <person name="Macas J."/>
            <person name="Novak P."/>
            <person name="Neumann P."/>
        </authorList>
    </citation>
    <scope>NUCLEOTIDE SEQUENCE</scope>
</reference>
<dbReference type="InterPro" id="IPR036612">
    <property type="entry name" value="KH_dom_type_1_sf"/>
</dbReference>
<dbReference type="Gene3D" id="3.30.1370.10">
    <property type="entry name" value="K Homology domain, type 1"/>
    <property type="match status" value="1"/>
</dbReference>
<dbReference type="GO" id="GO:0003723">
    <property type="term" value="F:RNA binding"/>
    <property type="evidence" value="ECO:0007669"/>
    <property type="project" value="UniProtKB-UniRule"/>
</dbReference>
<accession>A0AAV0EFK2</accession>
<dbReference type="InterPro" id="IPR004088">
    <property type="entry name" value="KH_dom_type_1"/>
</dbReference>
<keyword evidence="5" id="KW-1185">Reference proteome</keyword>
<evidence type="ECO:0000313" key="5">
    <source>
        <dbReference type="Proteomes" id="UP001152523"/>
    </source>
</evidence>
<protein>
    <recommendedName>
        <fullName evidence="3">K Homology domain-containing protein</fullName>
    </recommendedName>
</protein>
<dbReference type="SUPFAM" id="SSF55144">
    <property type="entry name" value="LigT-like"/>
    <property type="match status" value="1"/>
</dbReference>
<keyword evidence="1" id="KW-0694">RNA-binding</keyword>
<evidence type="ECO:0000256" key="2">
    <source>
        <dbReference type="SAM" id="MobiDB-lite"/>
    </source>
</evidence>
<feature type="region of interest" description="Disordered" evidence="2">
    <location>
        <begin position="82"/>
        <end position="112"/>
    </location>
</feature>
<dbReference type="InterPro" id="IPR009210">
    <property type="entry name" value="ASCC1"/>
</dbReference>
<dbReference type="GO" id="GO:0006307">
    <property type="term" value="P:DNA alkylation repair"/>
    <property type="evidence" value="ECO:0007669"/>
    <property type="project" value="InterPro"/>
</dbReference>
<evidence type="ECO:0000313" key="4">
    <source>
        <dbReference type="EMBL" id="CAH9122799.1"/>
    </source>
</evidence>
<evidence type="ECO:0000259" key="3">
    <source>
        <dbReference type="SMART" id="SM00322"/>
    </source>
</evidence>
<dbReference type="AlphaFoldDB" id="A0AAV0EFK2"/>
<dbReference type="SUPFAM" id="SSF54791">
    <property type="entry name" value="Eukaryotic type KH-domain (KH-domain type I)"/>
    <property type="match status" value="1"/>
</dbReference>
<dbReference type="Gene3D" id="3.90.1140.10">
    <property type="entry name" value="Cyclic phosphodiesterase"/>
    <property type="match status" value="1"/>
</dbReference>
<comment type="caution">
    <text evidence="4">The sequence shown here is derived from an EMBL/GenBank/DDBJ whole genome shotgun (WGS) entry which is preliminary data.</text>
</comment>
<sequence length="488" mass="53487">MLAARFFRTDTVSILSKTCLISKRLPLLQGCSYSTGFTFNSDMDLKEALLAVKEQKKKRVVTQAWRPVSTLSSISEGIISKGGESESARSNLCSNTSKTCTGGSNTVGETTPYVDDQQISPAEKHSLSIEAGASLMRFIKGKGGVTQKKIEQDMGVQIIFPLSQKEDSITIESNSAESVAGASERIKTIIDEAVNSPNLDYSHFVSLPLAIHVDLVNKLNNFQSSILGATEVNEEGNLESNSNEDTSGEEDEGLAIGKAPKVVVEPKTKNDGENVNVDVPKIALVSYAPKASKSSTTEVNRSKLPGIQKSTFINPKTFHLTVLMLKLWNKARVEKAAQVLQSISSKVVEALENRPVSVRLKGLECMKGSFASARVLYAPVEEIGSEGRLSRACQVIIDAFIEAGLVLEKDTQQKLKLHATVMNARHTTGRKKWPRHIRPFDARTIYEQYGSEEWGEYLISEAHLSQRFAYDENGYYHCCASIPFPGDS</sequence>
<dbReference type="Proteomes" id="UP001152523">
    <property type="component" value="Unassembled WGS sequence"/>
</dbReference>
<organism evidence="4 5">
    <name type="scientific">Cuscuta epithymum</name>
    <dbReference type="NCBI Taxonomy" id="186058"/>
    <lineage>
        <taxon>Eukaryota</taxon>
        <taxon>Viridiplantae</taxon>
        <taxon>Streptophyta</taxon>
        <taxon>Embryophyta</taxon>
        <taxon>Tracheophyta</taxon>
        <taxon>Spermatophyta</taxon>
        <taxon>Magnoliopsida</taxon>
        <taxon>eudicotyledons</taxon>
        <taxon>Gunneridae</taxon>
        <taxon>Pentapetalae</taxon>
        <taxon>asterids</taxon>
        <taxon>lamiids</taxon>
        <taxon>Solanales</taxon>
        <taxon>Convolvulaceae</taxon>
        <taxon>Cuscuteae</taxon>
        <taxon>Cuscuta</taxon>
        <taxon>Cuscuta subgen. Cuscuta</taxon>
    </lineage>
</organism>
<feature type="region of interest" description="Disordered" evidence="2">
    <location>
        <begin position="233"/>
        <end position="270"/>
    </location>
</feature>